<evidence type="ECO:0000256" key="3">
    <source>
        <dbReference type="ARBA" id="ARBA00011245"/>
    </source>
</evidence>
<comment type="cofactor">
    <cofactor evidence="1">
        <name>[4Fe-4S] cluster</name>
        <dbReference type="ChEBI" id="CHEBI:49883"/>
    </cofactor>
</comment>
<gene>
    <name evidence="8" type="ORF">K452DRAFT_282199</name>
</gene>
<sequence length="462" mass="51953">MQHRLQLLRARRSSLPHLLAAPRPQSNSTPFRCLLPNFIATRAHGTPASRIVAQKNDFGFSAPNLTSTESAARNGRSPLERFRTSPMKPLSVTDIVSPAWCEVQYWYTLTKHGRKRRTPAMKQGSKVHKKLEEQVHTTVEVLVQTREDAWGLKIWNVIQGLRTLRNTGSTREMEIWGVIDGQVINGIIDELSYTCPDEELEEAATSQQDSAPANQPGTPSILDSLQKPGTDAPESGPWLGDPYAQRKVFITDVKTRGSKTLPQSSALRPTVMQLMLYRKLLSAFASNLVDAATIFQRYNLKADAKFSNSFIAEVGGLDFNFRNDSTEDDEAPFSSQEDAVSELLAHNTLVKLWGLMIQEFTKTMPGPNAIGQVLTAEFRNQQTGDIMGTKMFSFDKEMLQEYLADEMSWWRGEREAKGVDIEEAYKCRFCEFADICEWRQGKVQEAAETHRSKAKSGSKSRK</sequence>
<keyword evidence="6" id="KW-0378">Hydrolase</keyword>
<dbReference type="InterPro" id="IPR011604">
    <property type="entry name" value="PDDEXK-like_dom_sf"/>
</dbReference>
<dbReference type="GO" id="GO:0051539">
    <property type="term" value="F:4 iron, 4 sulfur cluster binding"/>
    <property type="evidence" value="ECO:0007669"/>
    <property type="project" value="UniProtKB-KW"/>
</dbReference>
<proteinExistence type="inferred from homology"/>
<dbReference type="GeneID" id="54297044"/>
<evidence type="ECO:0000256" key="7">
    <source>
        <dbReference type="SAM" id="MobiDB-lite"/>
    </source>
</evidence>
<feature type="region of interest" description="Disordered" evidence="7">
    <location>
        <begin position="199"/>
        <end position="241"/>
    </location>
</feature>
<dbReference type="GO" id="GO:0005634">
    <property type="term" value="C:nucleus"/>
    <property type="evidence" value="ECO:0007669"/>
    <property type="project" value="TreeGrafter"/>
</dbReference>
<dbReference type="GO" id="GO:0045145">
    <property type="term" value="F:single-stranded DNA 5'-3' DNA exonuclease activity"/>
    <property type="evidence" value="ECO:0007669"/>
    <property type="project" value="InterPro"/>
</dbReference>
<organism evidence="8 9">
    <name type="scientific">Aplosporella prunicola CBS 121167</name>
    <dbReference type="NCBI Taxonomy" id="1176127"/>
    <lineage>
        <taxon>Eukaryota</taxon>
        <taxon>Fungi</taxon>
        <taxon>Dikarya</taxon>
        <taxon>Ascomycota</taxon>
        <taxon>Pezizomycotina</taxon>
        <taxon>Dothideomycetes</taxon>
        <taxon>Dothideomycetes incertae sedis</taxon>
        <taxon>Botryosphaeriales</taxon>
        <taxon>Aplosporellaceae</taxon>
        <taxon>Aplosporella</taxon>
    </lineage>
</organism>
<dbReference type="RefSeq" id="XP_033402924.1">
    <property type="nucleotide sequence ID" value="XM_033539548.1"/>
</dbReference>
<keyword evidence="4" id="KW-0408">Iron</keyword>
<dbReference type="GO" id="GO:0005739">
    <property type="term" value="C:mitochondrion"/>
    <property type="evidence" value="ECO:0007669"/>
    <property type="project" value="TreeGrafter"/>
</dbReference>
<dbReference type="GO" id="GO:0036297">
    <property type="term" value="P:interstrand cross-link repair"/>
    <property type="evidence" value="ECO:0007669"/>
    <property type="project" value="TreeGrafter"/>
</dbReference>
<evidence type="ECO:0000256" key="1">
    <source>
        <dbReference type="ARBA" id="ARBA00001966"/>
    </source>
</evidence>
<keyword evidence="4" id="KW-0479">Metal-binding</keyword>
<dbReference type="AlphaFoldDB" id="A0A6A6BSZ6"/>
<evidence type="ECO:0000256" key="5">
    <source>
        <dbReference type="ARBA" id="ARBA00022722"/>
    </source>
</evidence>
<dbReference type="PANTHER" id="PTHR14464">
    <property type="entry name" value="EXONUCLEASE V"/>
    <property type="match status" value="1"/>
</dbReference>
<dbReference type="Gene3D" id="3.90.320.10">
    <property type="match status" value="1"/>
</dbReference>
<dbReference type="PANTHER" id="PTHR14464:SF4">
    <property type="entry name" value="EXONUCLEASE V"/>
    <property type="match status" value="1"/>
</dbReference>
<comment type="subunit">
    <text evidence="3">Monomer.</text>
</comment>
<protein>
    <recommendedName>
        <fullName evidence="10">Exonuclease V, mitochondrial</fullName>
    </recommendedName>
</protein>
<evidence type="ECO:0000313" key="9">
    <source>
        <dbReference type="Proteomes" id="UP000799438"/>
    </source>
</evidence>
<keyword evidence="5" id="KW-0540">Nuclease</keyword>
<keyword evidence="6" id="KW-0269">Exonuclease</keyword>
<keyword evidence="4" id="KW-0004">4Fe-4S</keyword>
<evidence type="ECO:0008006" key="10">
    <source>
        <dbReference type="Google" id="ProtNLM"/>
    </source>
</evidence>
<name>A0A6A6BSZ6_9PEZI</name>
<feature type="compositionally biased region" description="Polar residues" evidence="7">
    <location>
        <begin position="204"/>
        <end position="223"/>
    </location>
</feature>
<dbReference type="Proteomes" id="UP000799438">
    <property type="component" value="Unassembled WGS sequence"/>
</dbReference>
<dbReference type="InterPro" id="IPR019190">
    <property type="entry name" value="EXOV"/>
</dbReference>
<dbReference type="Pfam" id="PF09810">
    <property type="entry name" value="Exo5"/>
    <property type="match status" value="1"/>
</dbReference>
<keyword evidence="9" id="KW-1185">Reference proteome</keyword>
<keyword evidence="4" id="KW-0411">Iron-sulfur</keyword>
<reference evidence="8" key="1">
    <citation type="journal article" date="2020" name="Stud. Mycol.">
        <title>101 Dothideomycetes genomes: a test case for predicting lifestyles and emergence of pathogens.</title>
        <authorList>
            <person name="Haridas S."/>
            <person name="Albert R."/>
            <person name="Binder M."/>
            <person name="Bloem J."/>
            <person name="Labutti K."/>
            <person name="Salamov A."/>
            <person name="Andreopoulos B."/>
            <person name="Baker S."/>
            <person name="Barry K."/>
            <person name="Bills G."/>
            <person name="Bluhm B."/>
            <person name="Cannon C."/>
            <person name="Castanera R."/>
            <person name="Culley D."/>
            <person name="Daum C."/>
            <person name="Ezra D."/>
            <person name="Gonzalez J."/>
            <person name="Henrissat B."/>
            <person name="Kuo A."/>
            <person name="Liang C."/>
            <person name="Lipzen A."/>
            <person name="Lutzoni F."/>
            <person name="Magnuson J."/>
            <person name="Mondo S."/>
            <person name="Nolan M."/>
            <person name="Ohm R."/>
            <person name="Pangilinan J."/>
            <person name="Park H.-J."/>
            <person name="Ramirez L."/>
            <person name="Alfaro M."/>
            <person name="Sun H."/>
            <person name="Tritt A."/>
            <person name="Yoshinaga Y."/>
            <person name="Zwiers L.-H."/>
            <person name="Turgeon B."/>
            <person name="Goodwin S."/>
            <person name="Spatafora J."/>
            <person name="Crous P."/>
            <person name="Grigoriev I."/>
        </authorList>
    </citation>
    <scope>NUCLEOTIDE SEQUENCE</scope>
    <source>
        <strain evidence="8">CBS 121167</strain>
    </source>
</reference>
<evidence type="ECO:0000313" key="8">
    <source>
        <dbReference type="EMBL" id="KAF2147216.1"/>
    </source>
</evidence>
<accession>A0A6A6BSZ6</accession>
<dbReference type="OrthoDB" id="354769at2759"/>
<comment type="similarity">
    <text evidence="2">Belongs to the EXO5 family.</text>
</comment>
<evidence type="ECO:0000256" key="2">
    <source>
        <dbReference type="ARBA" id="ARBA00009797"/>
    </source>
</evidence>
<evidence type="ECO:0000256" key="4">
    <source>
        <dbReference type="ARBA" id="ARBA00022485"/>
    </source>
</evidence>
<evidence type="ECO:0000256" key="6">
    <source>
        <dbReference type="ARBA" id="ARBA00022839"/>
    </source>
</evidence>
<dbReference type="EMBL" id="ML995474">
    <property type="protein sequence ID" value="KAF2147216.1"/>
    <property type="molecule type" value="Genomic_DNA"/>
</dbReference>